<evidence type="ECO:0000313" key="1">
    <source>
        <dbReference type="EMBL" id="XCJ80571.1"/>
    </source>
</evidence>
<dbReference type="NCBIfam" id="NF035938">
    <property type="entry name" value="EboA_domain"/>
    <property type="match status" value="1"/>
</dbReference>
<dbReference type="EMBL" id="CP159578">
    <property type="protein sequence ID" value="XCJ80571.1"/>
    <property type="molecule type" value="Genomic_DNA"/>
</dbReference>
<gene>
    <name evidence="1" type="ORF">ABV408_05180</name>
</gene>
<accession>A0AB74UIA3</accession>
<dbReference type="AlphaFoldDB" id="A0AB74UIA3"/>
<dbReference type="RefSeq" id="WP_353981392.1">
    <property type="nucleotide sequence ID" value="NZ_CP159578.1"/>
</dbReference>
<reference evidence="1" key="1">
    <citation type="submission" date="2024-06" db="EMBL/GenBank/DDBJ databases">
        <title>Complete genome of Salinicola endophyticus HNIBRBA4755.</title>
        <authorList>
            <person name="Shin S.Y."/>
            <person name="Kang H."/>
            <person name="Song J."/>
        </authorList>
    </citation>
    <scope>NUCLEOTIDE SEQUENCE</scope>
    <source>
        <strain evidence="1">HNIBRBA4755</strain>
    </source>
</reference>
<sequence length="300" mass="32803">MTEPLHSRATTALSPSAADLLCRWVVRQAAAQETWFLDALERLQTSADERALHLFLGQVPRRLGKADLELTPQDLTAAHTVLPGWSPLGWSLDGAARVAGLLTFRGQRPFAALFEDLVRTADARELITLYRGLSFYPEPASLSTLVGAGLRSNMRAVFEAIAHGNPYPRDHFDLHRWNHMVLKALFIGSRLAPIVGIDQRNNPELARILLDYADERWAAGRVVTPELWRCVGPCADALGAYAALQRALTGSPAERLAAGLALSQTDTPSARHLLTSVPETAALIGTGRVGWSNLHHYEAI</sequence>
<name>A0AB74UIA3_9GAMM</name>
<organism evidence="1">
    <name type="scientific">Salinicola endophyticus</name>
    <dbReference type="NCBI Taxonomy" id="1949083"/>
    <lineage>
        <taxon>Bacteria</taxon>
        <taxon>Pseudomonadati</taxon>
        <taxon>Pseudomonadota</taxon>
        <taxon>Gammaproteobacteria</taxon>
        <taxon>Oceanospirillales</taxon>
        <taxon>Halomonadaceae</taxon>
        <taxon>Salinicola</taxon>
    </lineage>
</organism>
<proteinExistence type="predicted"/>
<dbReference type="InterPro" id="IPR047715">
    <property type="entry name" value="EboA_dom"/>
</dbReference>
<protein>
    <submittedName>
        <fullName evidence="1">EboA domain-containing protein</fullName>
    </submittedName>
</protein>